<dbReference type="InterPro" id="IPR005135">
    <property type="entry name" value="Endo/exonuclease/phosphatase"/>
</dbReference>
<sequence>MDQLFSADQTSRLRKSGPTLRKETWKPSQLPSQMSLSQQSKNHPQPQRCKRRFHISICDFNAHSTSWGYENNNQDGDEVETWLESKHLTLIHNAKLPKSFHSARWKRGYNPDLACVSSDIASRTEKKVLDPIPHTQLRPIAITVRSALQATTVPFRRRFNLQKADWLSFQ</sequence>
<dbReference type="InterPro" id="IPR052560">
    <property type="entry name" value="RdDP_mobile_element"/>
</dbReference>
<accession>A0AAN8E4M7</accession>
<name>A0AAN8E4M7_CHAGU</name>
<dbReference type="AlphaFoldDB" id="A0AAN8E4M7"/>
<comment type="caution">
    <text evidence="3">The sequence shown here is derived from an EMBL/GenBank/DDBJ whole genome shotgun (WGS) entry which is preliminary data.</text>
</comment>
<dbReference type="Gene3D" id="3.60.10.10">
    <property type="entry name" value="Endonuclease/exonuclease/phosphatase"/>
    <property type="match status" value="1"/>
</dbReference>
<dbReference type="Pfam" id="PF14529">
    <property type="entry name" value="Exo_endo_phos_2"/>
    <property type="match status" value="1"/>
</dbReference>
<feature type="compositionally biased region" description="Polar residues" evidence="1">
    <location>
        <begin position="1"/>
        <end position="10"/>
    </location>
</feature>
<dbReference type="PANTHER" id="PTHR36688:SF1">
    <property type="entry name" value="ENDONUCLEASE_EXONUCLEASE_PHOSPHATASE DOMAIN-CONTAINING PROTEIN"/>
    <property type="match status" value="1"/>
</dbReference>
<dbReference type="EMBL" id="JAURVH010001513">
    <property type="protein sequence ID" value="KAK5935111.1"/>
    <property type="molecule type" value="Genomic_DNA"/>
</dbReference>
<protein>
    <recommendedName>
        <fullName evidence="2">Endonuclease/exonuclease/phosphatase domain-containing protein</fullName>
    </recommendedName>
</protein>
<organism evidence="3 4">
    <name type="scientific">Champsocephalus gunnari</name>
    <name type="common">Mackerel icefish</name>
    <dbReference type="NCBI Taxonomy" id="52237"/>
    <lineage>
        <taxon>Eukaryota</taxon>
        <taxon>Metazoa</taxon>
        <taxon>Chordata</taxon>
        <taxon>Craniata</taxon>
        <taxon>Vertebrata</taxon>
        <taxon>Euteleostomi</taxon>
        <taxon>Actinopterygii</taxon>
        <taxon>Neopterygii</taxon>
        <taxon>Teleostei</taxon>
        <taxon>Neoteleostei</taxon>
        <taxon>Acanthomorphata</taxon>
        <taxon>Eupercaria</taxon>
        <taxon>Perciformes</taxon>
        <taxon>Notothenioidei</taxon>
        <taxon>Channichthyidae</taxon>
        <taxon>Champsocephalus</taxon>
    </lineage>
</organism>
<reference evidence="3 4" key="1">
    <citation type="journal article" date="2023" name="Mol. Biol. Evol.">
        <title>Genomics of Secondarily Temperate Adaptation in the Only Non-Antarctic Icefish.</title>
        <authorList>
            <person name="Rivera-Colon A.G."/>
            <person name="Rayamajhi N."/>
            <person name="Minhas B.F."/>
            <person name="Madrigal G."/>
            <person name="Bilyk K.T."/>
            <person name="Yoon V."/>
            <person name="Hune M."/>
            <person name="Gregory S."/>
            <person name="Cheng C.H.C."/>
            <person name="Catchen J.M."/>
        </authorList>
    </citation>
    <scope>NUCLEOTIDE SEQUENCE [LARGE SCALE GENOMIC DNA]</scope>
    <source>
        <tissue evidence="3">White muscle</tissue>
    </source>
</reference>
<dbReference type="Proteomes" id="UP001331515">
    <property type="component" value="Unassembled WGS sequence"/>
</dbReference>
<proteinExistence type="predicted"/>
<evidence type="ECO:0000313" key="4">
    <source>
        <dbReference type="Proteomes" id="UP001331515"/>
    </source>
</evidence>
<dbReference type="PANTHER" id="PTHR36688">
    <property type="entry name" value="ENDO/EXONUCLEASE/PHOSPHATASE DOMAIN-CONTAINING PROTEIN"/>
    <property type="match status" value="1"/>
</dbReference>
<feature type="region of interest" description="Disordered" evidence="1">
    <location>
        <begin position="1"/>
        <end position="48"/>
    </location>
</feature>
<evidence type="ECO:0000259" key="2">
    <source>
        <dbReference type="Pfam" id="PF14529"/>
    </source>
</evidence>
<keyword evidence="4" id="KW-1185">Reference proteome</keyword>
<feature type="compositionally biased region" description="Low complexity" evidence="1">
    <location>
        <begin position="27"/>
        <end position="40"/>
    </location>
</feature>
<gene>
    <name evidence="3" type="ORF">CgunFtcFv8_020501</name>
</gene>
<dbReference type="InterPro" id="IPR036691">
    <property type="entry name" value="Endo/exonu/phosph_ase_sf"/>
</dbReference>
<dbReference type="GO" id="GO:0003824">
    <property type="term" value="F:catalytic activity"/>
    <property type="evidence" value="ECO:0007669"/>
    <property type="project" value="InterPro"/>
</dbReference>
<feature type="domain" description="Endonuclease/exonuclease/phosphatase" evidence="2">
    <location>
        <begin position="51"/>
        <end position="126"/>
    </location>
</feature>
<evidence type="ECO:0000256" key="1">
    <source>
        <dbReference type="SAM" id="MobiDB-lite"/>
    </source>
</evidence>
<evidence type="ECO:0000313" key="3">
    <source>
        <dbReference type="EMBL" id="KAK5935111.1"/>
    </source>
</evidence>
<dbReference type="SUPFAM" id="SSF56219">
    <property type="entry name" value="DNase I-like"/>
    <property type="match status" value="1"/>
</dbReference>